<name>A0A6L5X0H0_9FIRM</name>
<dbReference type="EMBL" id="VULZ01000002">
    <property type="protein sequence ID" value="MSS13869.1"/>
    <property type="molecule type" value="Genomic_DNA"/>
</dbReference>
<dbReference type="Pfam" id="PF19044">
    <property type="entry name" value="P-loop_TraG"/>
    <property type="match status" value="1"/>
</dbReference>
<comment type="caution">
    <text evidence="2">The sequence shown here is derived from an EMBL/GenBank/DDBJ whole genome shotgun (WGS) entry which is preliminary data.</text>
</comment>
<dbReference type="PANTHER" id="PTHR30121">
    <property type="entry name" value="UNCHARACTERIZED PROTEIN YJGR-RELATED"/>
    <property type="match status" value="1"/>
</dbReference>
<organism evidence="2 3">
    <name type="scientific">Porcincola intestinalis</name>
    <dbReference type="NCBI Taxonomy" id="2606632"/>
    <lineage>
        <taxon>Bacteria</taxon>
        <taxon>Bacillati</taxon>
        <taxon>Bacillota</taxon>
        <taxon>Clostridia</taxon>
        <taxon>Lachnospirales</taxon>
        <taxon>Lachnospiraceae</taxon>
        <taxon>Porcincola</taxon>
    </lineage>
</organism>
<dbReference type="Proteomes" id="UP000481852">
    <property type="component" value="Unassembled WGS sequence"/>
</dbReference>
<dbReference type="InterPro" id="IPR051162">
    <property type="entry name" value="T4SS_component"/>
</dbReference>
<evidence type="ECO:0000313" key="2">
    <source>
        <dbReference type="EMBL" id="MSS13869.1"/>
    </source>
</evidence>
<dbReference type="SUPFAM" id="SSF52540">
    <property type="entry name" value="P-loop containing nucleoside triphosphate hydrolases"/>
    <property type="match status" value="1"/>
</dbReference>
<dbReference type="AlphaFoldDB" id="A0A6L5X0H0"/>
<protein>
    <recommendedName>
        <fullName evidence="1">TraG P-loop domain-containing protein</fullName>
    </recommendedName>
</protein>
<reference evidence="2 3" key="1">
    <citation type="submission" date="2019-08" db="EMBL/GenBank/DDBJ databases">
        <title>In-depth cultivation of the pig gut microbiome towards novel bacterial diversity and tailored functional studies.</title>
        <authorList>
            <person name="Wylensek D."/>
            <person name="Hitch T.C.A."/>
            <person name="Clavel T."/>
        </authorList>
    </citation>
    <scope>NUCLEOTIDE SEQUENCE [LARGE SCALE GENOMIC DNA]</scope>
    <source>
        <strain evidence="2 3">Oil+RF-744-WCA-WT-11</strain>
    </source>
</reference>
<proteinExistence type="predicted"/>
<accession>A0A6L5X0H0</accession>
<dbReference type="Gene3D" id="3.40.50.300">
    <property type="entry name" value="P-loop containing nucleotide triphosphate hydrolases"/>
    <property type="match status" value="1"/>
</dbReference>
<dbReference type="InterPro" id="IPR027417">
    <property type="entry name" value="P-loop_NTPase"/>
</dbReference>
<feature type="domain" description="TraG P-loop" evidence="1">
    <location>
        <begin position="443"/>
        <end position="586"/>
    </location>
</feature>
<evidence type="ECO:0000259" key="1">
    <source>
        <dbReference type="Pfam" id="PF19044"/>
    </source>
</evidence>
<evidence type="ECO:0000313" key="3">
    <source>
        <dbReference type="Proteomes" id="UP000481852"/>
    </source>
</evidence>
<dbReference type="PANTHER" id="PTHR30121:SF6">
    <property type="entry name" value="SLR6007 PROTEIN"/>
    <property type="match status" value="1"/>
</dbReference>
<sequence>MRPMKDYKDLTRPLYHPPKTVQQLIHVYRIAEDGIFQLEDGPRGAEFQFDKAYLFQDTNFATMDDLEKDDFLRRYCMLLNSLNVNFKILMINNNQNLEQIRKDVFIRERNGQFSEMIDSFNKYISGRVTEGHAGLTQTRIFVVRVKKKTVESAREYFRSIEANITMNFNKMESALIPMNAADRLRYLYAFWHMGEDRQLNVTWDEITKGKLDWKDLVAPQCVGYPSDDGSPDKTTLQFDNRYSRVLFLPTLPSGINPNIMAKLLSGNFQCSVTIDVAAIPMEVSRKRLTDLYMDVGRTIEKQQETRNRAGAWSSDISYDVRRQKGEVEEMLDVLNDNNEKLFYVALYAVVNGATRQELESNVIAFCSAAEGEGLHFDTIYGNQIEAFNTASPIGTRETDNMYTLLTQPLAAFTPFIVHELYQPGGIAYGVNQISRNILIGDRKTLLNGNGFILGLSGSGKGMETKKEITEIFLTTDDDIIVIDPMNEYEAICDYFRGQFIDFSSTSKHYINPLDTDTLQYMDSRSTFLKDKTNLMLSIFSQIKENSMEPEDNSIIGRVVQQIYRGVGEKNFRTPTLVEFYEILKEQPEVRAQALALSMELFVTGAMNMFSKPTNVNTKNRFTAYGMADIDRSQSGMGIIIMLESVRSRIAENAKKGRCTWVFIDEFHNLSHNQYSAAYLEKIWREVRKMGGLCTAITQNVADLLTTTAVESMLCNSEFLMLLNLKENERHLLETELGISPNLMQYISNPDCGCGLLKFGNRVIPCDGRLPKDSAMYQLFNTNFHELAKIRKNRVKGEVKKPEFLYGQLDNHT</sequence>
<dbReference type="Gene3D" id="1.10.8.730">
    <property type="match status" value="1"/>
</dbReference>
<dbReference type="InterPro" id="IPR043964">
    <property type="entry name" value="P-loop_TraG"/>
</dbReference>
<keyword evidence="3" id="KW-1185">Reference proteome</keyword>
<dbReference type="NCBIfam" id="NF045971">
    <property type="entry name" value="conju_CD1110"/>
    <property type="match status" value="1"/>
</dbReference>
<gene>
    <name evidence="2" type="ORF">FYJ35_02225</name>
</gene>